<gene>
    <name evidence="1" type="ORF">V7S43_010673</name>
</gene>
<evidence type="ECO:0000313" key="1">
    <source>
        <dbReference type="EMBL" id="KAL3664349.1"/>
    </source>
</evidence>
<proteinExistence type="predicted"/>
<accession>A0ABD3FDH2</accession>
<comment type="caution">
    <text evidence="1">The sequence shown here is derived from an EMBL/GenBank/DDBJ whole genome shotgun (WGS) entry which is preliminary data.</text>
</comment>
<evidence type="ECO:0000313" key="2">
    <source>
        <dbReference type="Proteomes" id="UP001632037"/>
    </source>
</evidence>
<reference evidence="1 2" key="1">
    <citation type="submission" date="2024-09" db="EMBL/GenBank/DDBJ databases">
        <title>Genome sequencing and assembly of Phytophthora oleae, isolate VK10A, causative agent of rot of olive drupes.</title>
        <authorList>
            <person name="Conti Taguali S."/>
            <person name="Riolo M."/>
            <person name="La Spada F."/>
            <person name="Cacciola S.O."/>
            <person name="Dionisio G."/>
        </authorList>
    </citation>
    <scope>NUCLEOTIDE SEQUENCE [LARGE SCALE GENOMIC DNA]</scope>
    <source>
        <strain evidence="1 2">VK10A</strain>
    </source>
</reference>
<name>A0ABD3FDH2_9STRA</name>
<dbReference type="AlphaFoldDB" id="A0ABD3FDH2"/>
<protein>
    <submittedName>
        <fullName evidence="1">Uncharacterized protein</fullName>
    </submittedName>
</protein>
<organism evidence="1 2">
    <name type="scientific">Phytophthora oleae</name>
    <dbReference type="NCBI Taxonomy" id="2107226"/>
    <lineage>
        <taxon>Eukaryota</taxon>
        <taxon>Sar</taxon>
        <taxon>Stramenopiles</taxon>
        <taxon>Oomycota</taxon>
        <taxon>Peronosporomycetes</taxon>
        <taxon>Peronosporales</taxon>
        <taxon>Peronosporaceae</taxon>
        <taxon>Phytophthora</taxon>
    </lineage>
</organism>
<sequence length="51" mass="5714">MKKDLGPDFLINGAKRLEKAGSPAAQVEQFKAKGEQYSTFFYNNFKDVKGT</sequence>
<dbReference type="EMBL" id="JBIMZQ010000024">
    <property type="protein sequence ID" value="KAL3664349.1"/>
    <property type="molecule type" value="Genomic_DNA"/>
</dbReference>
<dbReference type="Proteomes" id="UP001632037">
    <property type="component" value="Unassembled WGS sequence"/>
</dbReference>
<keyword evidence="2" id="KW-1185">Reference proteome</keyword>